<reference evidence="2 3" key="1">
    <citation type="journal article" date="2013" name="BMC Genomics">
        <title>Reconstruction of the lipid metabolism for the microalga Monoraphidium neglectum from its genome sequence reveals characteristics suitable for biofuel production.</title>
        <authorList>
            <person name="Bogen C."/>
            <person name="Al-Dilaimi A."/>
            <person name="Albersmeier A."/>
            <person name="Wichmann J."/>
            <person name="Grundmann M."/>
            <person name="Rupp O."/>
            <person name="Lauersen K.J."/>
            <person name="Blifernez-Klassen O."/>
            <person name="Kalinowski J."/>
            <person name="Goesmann A."/>
            <person name="Mussgnug J.H."/>
            <person name="Kruse O."/>
        </authorList>
    </citation>
    <scope>NUCLEOTIDE SEQUENCE [LARGE SCALE GENOMIC DNA]</scope>
    <source>
        <strain evidence="2 3">SAG 48.87</strain>
    </source>
</reference>
<evidence type="ECO:0000259" key="1">
    <source>
        <dbReference type="Pfam" id="PF00347"/>
    </source>
</evidence>
<dbReference type="SUPFAM" id="SSF56053">
    <property type="entry name" value="Ribosomal protein L6"/>
    <property type="match status" value="1"/>
</dbReference>
<dbReference type="OrthoDB" id="540873at2759"/>
<dbReference type="InterPro" id="IPR036789">
    <property type="entry name" value="Ribosomal_uL6-like_a/b-dom_sf"/>
</dbReference>
<name>A0A0D2M743_9CHLO</name>
<dbReference type="GO" id="GO:0003735">
    <property type="term" value="F:structural constituent of ribosome"/>
    <property type="evidence" value="ECO:0007669"/>
    <property type="project" value="InterPro"/>
</dbReference>
<dbReference type="Gene3D" id="3.90.930.12">
    <property type="entry name" value="Ribosomal protein L6, alpha-beta domain"/>
    <property type="match status" value="1"/>
</dbReference>
<dbReference type="GO" id="GO:0005840">
    <property type="term" value="C:ribosome"/>
    <property type="evidence" value="ECO:0007669"/>
    <property type="project" value="InterPro"/>
</dbReference>
<sequence>MEPADSCAAIRAPPGAPPSRRALYWEPGGEKVNVAYPHKQPSRVVRLKVGFTNAAIYKLPEGVVAFFLKPTLVYLYGVDKAQVTGAAAALRAVRPPNAYTGNGVMLLGEEVQLRQRAGSK</sequence>
<dbReference type="GO" id="GO:0019843">
    <property type="term" value="F:rRNA binding"/>
    <property type="evidence" value="ECO:0007669"/>
    <property type="project" value="InterPro"/>
</dbReference>
<evidence type="ECO:0000313" key="2">
    <source>
        <dbReference type="EMBL" id="KIY99169.1"/>
    </source>
</evidence>
<dbReference type="InterPro" id="IPR020040">
    <property type="entry name" value="Ribosomal_uL6_a/b-dom"/>
</dbReference>
<proteinExistence type="predicted"/>
<dbReference type="GeneID" id="25741668"/>
<dbReference type="AlphaFoldDB" id="A0A0D2M743"/>
<dbReference type="RefSeq" id="XP_013898189.1">
    <property type="nucleotide sequence ID" value="XM_014042735.1"/>
</dbReference>
<dbReference type="GO" id="GO:0006412">
    <property type="term" value="P:translation"/>
    <property type="evidence" value="ECO:0007669"/>
    <property type="project" value="InterPro"/>
</dbReference>
<evidence type="ECO:0000313" key="3">
    <source>
        <dbReference type="Proteomes" id="UP000054498"/>
    </source>
</evidence>
<feature type="domain" description="Large ribosomal subunit protein uL6 alpha-beta" evidence="1">
    <location>
        <begin position="44"/>
        <end position="105"/>
    </location>
</feature>
<dbReference type="KEGG" id="mng:MNEG_8793"/>
<dbReference type="Pfam" id="PF00347">
    <property type="entry name" value="Ribosomal_L6"/>
    <property type="match status" value="1"/>
</dbReference>
<dbReference type="Proteomes" id="UP000054498">
    <property type="component" value="Unassembled WGS sequence"/>
</dbReference>
<gene>
    <name evidence="2" type="ORF">MNEG_8793</name>
</gene>
<dbReference type="STRING" id="145388.A0A0D2M743"/>
<keyword evidence="3" id="KW-1185">Reference proteome</keyword>
<protein>
    <recommendedName>
        <fullName evidence="1">Large ribosomal subunit protein uL6 alpha-beta domain-containing protein</fullName>
    </recommendedName>
</protein>
<organism evidence="2 3">
    <name type="scientific">Monoraphidium neglectum</name>
    <dbReference type="NCBI Taxonomy" id="145388"/>
    <lineage>
        <taxon>Eukaryota</taxon>
        <taxon>Viridiplantae</taxon>
        <taxon>Chlorophyta</taxon>
        <taxon>core chlorophytes</taxon>
        <taxon>Chlorophyceae</taxon>
        <taxon>CS clade</taxon>
        <taxon>Sphaeropleales</taxon>
        <taxon>Selenastraceae</taxon>
        <taxon>Monoraphidium</taxon>
    </lineage>
</organism>
<dbReference type="EMBL" id="KK101931">
    <property type="protein sequence ID" value="KIY99169.1"/>
    <property type="molecule type" value="Genomic_DNA"/>
</dbReference>
<accession>A0A0D2M743</accession>